<sequence>MSNQGFMVQNQIIPLNVAIKVQPPTVAIFYKRKNNQQKKRIYEITLNDLINIQDPSLITQKLFQEHSLYINESIISFEQLQNNIAMLIQELQGDFQDQQQNNNNNDSQFWKGNQGNNMHVQQNYQVNSQNNQQNYVDSQDQYYQNDQDEHQSQQFDDEQNFQDNNGGLQNNNNNQFVQRDLDQFNQENLNSNQITLPKGFQMKPLVQNLEQLQGKNANDSIELRRYQQQNQAIYMNSQEDDENDDPLNNDYDFENNYDQLDMQEDDENNPHNFQLGKKYSDNIENNDQINLQQQQFYENNLNNSPYEGQQQRDDEHEQEINQELYMQSLKKSKGKGRFGVLRNLAQTRNQD</sequence>
<name>A0A0V0QBL6_PSEPJ</name>
<gene>
    <name evidence="2" type="ORF">PPERSA_03410</name>
</gene>
<dbReference type="InParanoid" id="A0A0V0QBL6"/>
<dbReference type="EMBL" id="LDAU01000205">
    <property type="protein sequence ID" value="KRW99609.1"/>
    <property type="molecule type" value="Genomic_DNA"/>
</dbReference>
<dbReference type="OMA" id="MMGSTIR"/>
<accession>A0A0V0QBL6</accession>
<evidence type="ECO:0000313" key="3">
    <source>
        <dbReference type="Proteomes" id="UP000054937"/>
    </source>
</evidence>
<keyword evidence="3" id="KW-1185">Reference proteome</keyword>
<comment type="caution">
    <text evidence="2">The sequence shown here is derived from an EMBL/GenBank/DDBJ whole genome shotgun (WGS) entry which is preliminary data.</text>
</comment>
<proteinExistence type="predicted"/>
<feature type="region of interest" description="Disordered" evidence="1">
    <location>
        <begin position="144"/>
        <end position="174"/>
    </location>
</feature>
<feature type="compositionally biased region" description="Low complexity" evidence="1">
    <location>
        <begin position="161"/>
        <end position="174"/>
    </location>
</feature>
<organism evidence="2 3">
    <name type="scientific">Pseudocohnilembus persalinus</name>
    <name type="common">Ciliate</name>
    <dbReference type="NCBI Taxonomy" id="266149"/>
    <lineage>
        <taxon>Eukaryota</taxon>
        <taxon>Sar</taxon>
        <taxon>Alveolata</taxon>
        <taxon>Ciliophora</taxon>
        <taxon>Intramacronucleata</taxon>
        <taxon>Oligohymenophorea</taxon>
        <taxon>Scuticociliatia</taxon>
        <taxon>Philasterida</taxon>
        <taxon>Pseudocohnilembidae</taxon>
        <taxon>Pseudocohnilembus</taxon>
    </lineage>
</organism>
<evidence type="ECO:0000256" key="1">
    <source>
        <dbReference type="SAM" id="MobiDB-lite"/>
    </source>
</evidence>
<dbReference type="AlphaFoldDB" id="A0A0V0QBL6"/>
<protein>
    <submittedName>
        <fullName evidence="2">Uncharacterized protein</fullName>
    </submittedName>
</protein>
<reference evidence="2 3" key="1">
    <citation type="journal article" date="2015" name="Sci. Rep.">
        <title>Genome of the facultative scuticociliatosis pathogen Pseudocohnilembus persalinus provides insight into its virulence through horizontal gene transfer.</title>
        <authorList>
            <person name="Xiong J."/>
            <person name="Wang G."/>
            <person name="Cheng J."/>
            <person name="Tian M."/>
            <person name="Pan X."/>
            <person name="Warren A."/>
            <person name="Jiang C."/>
            <person name="Yuan D."/>
            <person name="Miao W."/>
        </authorList>
    </citation>
    <scope>NUCLEOTIDE SEQUENCE [LARGE SCALE GENOMIC DNA]</scope>
    <source>
        <strain evidence="2">36N120E</strain>
    </source>
</reference>
<evidence type="ECO:0000313" key="2">
    <source>
        <dbReference type="EMBL" id="KRW99609.1"/>
    </source>
</evidence>
<dbReference type="Proteomes" id="UP000054937">
    <property type="component" value="Unassembled WGS sequence"/>
</dbReference>